<keyword evidence="4" id="KW-1185">Reference proteome</keyword>
<dbReference type="NCBIfam" id="TIGR00095">
    <property type="entry name" value="16S rRNA (guanine(966)-N(2))-methyltransferase RsmD"/>
    <property type="match status" value="1"/>
</dbReference>
<dbReference type="RefSeq" id="WP_286276386.1">
    <property type="nucleotide sequence ID" value="NZ_AP027731.1"/>
</dbReference>
<dbReference type="CDD" id="cd02440">
    <property type="entry name" value="AdoMet_MTases"/>
    <property type="match status" value="1"/>
</dbReference>
<protein>
    <submittedName>
        <fullName evidence="3">Methyltransferase</fullName>
    </submittedName>
</protein>
<organism evidence="3 4">
    <name type="scientific">Naasia aerilata</name>
    <dbReference type="NCBI Taxonomy" id="1162966"/>
    <lineage>
        <taxon>Bacteria</taxon>
        <taxon>Bacillati</taxon>
        <taxon>Actinomycetota</taxon>
        <taxon>Actinomycetes</taxon>
        <taxon>Micrococcales</taxon>
        <taxon>Microbacteriaceae</taxon>
        <taxon>Naasia</taxon>
    </lineage>
</organism>
<gene>
    <name evidence="3" type="ORF">GCM10025866_22050</name>
</gene>
<dbReference type="Proteomes" id="UP001321498">
    <property type="component" value="Chromosome"/>
</dbReference>
<name>A0ABM8GDD2_9MICO</name>
<keyword evidence="1 3" id="KW-0489">Methyltransferase</keyword>
<accession>A0ABM8GDD2</accession>
<dbReference type="Pfam" id="PF03602">
    <property type="entry name" value="Cons_hypoth95"/>
    <property type="match status" value="1"/>
</dbReference>
<dbReference type="SUPFAM" id="SSF53335">
    <property type="entry name" value="S-adenosyl-L-methionine-dependent methyltransferases"/>
    <property type="match status" value="1"/>
</dbReference>
<reference evidence="4" key="1">
    <citation type="journal article" date="2019" name="Int. J. Syst. Evol. Microbiol.">
        <title>The Global Catalogue of Microorganisms (GCM) 10K type strain sequencing project: providing services to taxonomists for standard genome sequencing and annotation.</title>
        <authorList>
            <consortium name="The Broad Institute Genomics Platform"/>
            <consortium name="The Broad Institute Genome Sequencing Center for Infectious Disease"/>
            <person name="Wu L."/>
            <person name="Ma J."/>
        </authorList>
    </citation>
    <scope>NUCLEOTIDE SEQUENCE [LARGE SCALE GENOMIC DNA]</scope>
    <source>
        <strain evidence="4">NBRC 108725</strain>
    </source>
</reference>
<dbReference type="GO" id="GO:0008168">
    <property type="term" value="F:methyltransferase activity"/>
    <property type="evidence" value="ECO:0007669"/>
    <property type="project" value="UniProtKB-KW"/>
</dbReference>
<dbReference type="PROSITE" id="PS00092">
    <property type="entry name" value="N6_MTASE"/>
    <property type="match status" value="1"/>
</dbReference>
<dbReference type="InterPro" id="IPR004398">
    <property type="entry name" value="RNA_MeTrfase_RsmD"/>
</dbReference>
<evidence type="ECO:0000256" key="2">
    <source>
        <dbReference type="ARBA" id="ARBA00022679"/>
    </source>
</evidence>
<dbReference type="Gene3D" id="3.40.50.150">
    <property type="entry name" value="Vaccinia Virus protein VP39"/>
    <property type="match status" value="1"/>
</dbReference>
<proteinExistence type="predicted"/>
<dbReference type="PIRSF" id="PIRSF004553">
    <property type="entry name" value="CHP00095"/>
    <property type="match status" value="1"/>
</dbReference>
<dbReference type="PANTHER" id="PTHR43542:SF1">
    <property type="entry name" value="METHYLTRANSFERASE"/>
    <property type="match status" value="1"/>
</dbReference>
<keyword evidence="2" id="KW-0808">Transferase</keyword>
<dbReference type="EMBL" id="AP027731">
    <property type="protein sequence ID" value="BDZ46296.1"/>
    <property type="molecule type" value="Genomic_DNA"/>
</dbReference>
<evidence type="ECO:0000313" key="4">
    <source>
        <dbReference type="Proteomes" id="UP001321498"/>
    </source>
</evidence>
<dbReference type="GO" id="GO:0032259">
    <property type="term" value="P:methylation"/>
    <property type="evidence" value="ECO:0007669"/>
    <property type="project" value="UniProtKB-KW"/>
</dbReference>
<dbReference type="InterPro" id="IPR002052">
    <property type="entry name" value="DNA_methylase_N6_adenine_CS"/>
</dbReference>
<dbReference type="InterPro" id="IPR029063">
    <property type="entry name" value="SAM-dependent_MTases_sf"/>
</dbReference>
<evidence type="ECO:0000313" key="3">
    <source>
        <dbReference type="EMBL" id="BDZ46296.1"/>
    </source>
</evidence>
<evidence type="ECO:0000256" key="1">
    <source>
        <dbReference type="ARBA" id="ARBA00022603"/>
    </source>
</evidence>
<dbReference type="PANTHER" id="PTHR43542">
    <property type="entry name" value="METHYLTRANSFERASE"/>
    <property type="match status" value="1"/>
</dbReference>
<sequence>MARIISGAAGSLRLRVPRSGTRPTSDRVREGIFSSLESEDAIAGARVVDLYAGSGALGLEAMSRGARSAVLVDRAPDSSMVLKANAALVGKAVGAPAGAIRAVRQSVSTFLAAEQGPFDLAFLDPPYDLSDEELAGNLAALLPLLADDAIVVVERSTRSPAPRWPEGLTLLRERSYGDTAVTIAARS</sequence>